<evidence type="ECO:0000313" key="2">
    <source>
        <dbReference type="Proteomes" id="UP000697710"/>
    </source>
</evidence>
<dbReference type="AlphaFoldDB" id="A0A956RS54"/>
<name>A0A956RS54_UNCEI</name>
<dbReference type="EMBL" id="JAGQHR010001089">
    <property type="protein sequence ID" value="MCA9730287.1"/>
    <property type="molecule type" value="Genomic_DNA"/>
</dbReference>
<evidence type="ECO:0008006" key="3">
    <source>
        <dbReference type="Google" id="ProtNLM"/>
    </source>
</evidence>
<dbReference type="Gene3D" id="3.30.450.40">
    <property type="match status" value="1"/>
</dbReference>
<dbReference type="SUPFAM" id="SSF55781">
    <property type="entry name" value="GAF domain-like"/>
    <property type="match status" value="1"/>
</dbReference>
<gene>
    <name evidence="1" type="ORF">KC729_21580</name>
</gene>
<reference evidence="1" key="2">
    <citation type="journal article" date="2021" name="Microbiome">
        <title>Successional dynamics and alternative stable states in a saline activated sludge microbial community over 9 years.</title>
        <authorList>
            <person name="Wang Y."/>
            <person name="Ye J."/>
            <person name="Ju F."/>
            <person name="Liu L."/>
            <person name="Boyd J.A."/>
            <person name="Deng Y."/>
            <person name="Parks D.H."/>
            <person name="Jiang X."/>
            <person name="Yin X."/>
            <person name="Woodcroft B.J."/>
            <person name="Tyson G.W."/>
            <person name="Hugenholtz P."/>
            <person name="Polz M.F."/>
            <person name="Zhang T."/>
        </authorList>
    </citation>
    <scope>NUCLEOTIDE SEQUENCE</scope>
    <source>
        <strain evidence="1">HKST-UBA01</strain>
    </source>
</reference>
<protein>
    <recommendedName>
        <fullName evidence="3">GAF domain-containing protein</fullName>
    </recommendedName>
</protein>
<proteinExistence type="predicted"/>
<dbReference type="Proteomes" id="UP000697710">
    <property type="component" value="Unassembled WGS sequence"/>
</dbReference>
<dbReference type="InterPro" id="IPR029016">
    <property type="entry name" value="GAF-like_dom_sf"/>
</dbReference>
<comment type="caution">
    <text evidence="1">The sequence shown here is derived from an EMBL/GenBank/DDBJ whole genome shotgun (WGS) entry which is preliminary data.</text>
</comment>
<accession>A0A956RS54</accession>
<feature type="non-terminal residue" evidence="1">
    <location>
        <position position="192"/>
    </location>
</feature>
<sequence>MSNPQLSGHPDWVTVREQLDELRSVLPSLSELPEVVPENAPALLISLAETAEQLRRRVLRDRILRSSLQEIMGAILQSRDPESTLHTVAAYLRQILSVDEVLLVRRLGSEPPRWMGYFIDRSNRPERIDLGSWAARVLAAQDAAAPTAPAYVGRADPARYSVVLPLAPENGEGDPDAAIGYLCLNGIRNGEE</sequence>
<organism evidence="1 2">
    <name type="scientific">Eiseniibacteriota bacterium</name>
    <dbReference type="NCBI Taxonomy" id="2212470"/>
    <lineage>
        <taxon>Bacteria</taxon>
        <taxon>Candidatus Eiseniibacteriota</taxon>
    </lineage>
</organism>
<reference evidence="1" key="1">
    <citation type="submission" date="2020-04" db="EMBL/GenBank/DDBJ databases">
        <authorList>
            <person name="Zhang T."/>
        </authorList>
    </citation>
    <scope>NUCLEOTIDE SEQUENCE</scope>
    <source>
        <strain evidence="1">HKST-UBA01</strain>
    </source>
</reference>
<evidence type="ECO:0000313" key="1">
    <source>
        <dbReference type="EMBL" id="MCA9730287.1"/>
    </source>
</evidence>